<dbReference type="HOGENOM" id="CLU_000445_92_5_9"/>
<evidence type="ECO:0000259" key="1">
    <source>
        <dbReference type="PROSITE" id="PS50887"/>
    </source>
</evidence>
<dbReference type="InterPro" id="IPR003607">
    <property type="entry name" value="HD/PDEase_dom"/>
</dbReference>
<dbReference type="SUPFAM" id="SSF55073">
    <property type="entry name" value="Nucleotide cyclase"/>
    <property type="match status" value="1"/>
</dbReference>
<feature type="domain" description="HD-GYP" evidence="2">
    <location>
        <begin position="402"/>
        <end position="588"/>
    </location>
</feature>
<dbReference type="SUPFAM" id="SSF55785">
    <property type="entry name" value="PYP-like sensor domain (PAS domain)"/>
    <property type="match status" value="1"/>
</dbReference>
<evidence type="ECO:0000313" key="4">
    <source>
        <dbReference type="Proteomes" id="UP000007434"/>
    </source>
</evidence>
<dbReference type="PROSITE" id="PS50887">
    <property type="entry name" value="GGDEF"/>
    <property type="match status" value="1"/>
</dbReference>
<dbReference type="CDD" id="cd00130">
    <property type="entry name" value="PAS"/>
    <property type="match status" value="1"/>
</dbReference>
<dbReference type="InterPro" id="IPR052020">
    <property type="entry name" value="Cyclic_di-GMP/3'3'-cGAMP_PDE"/>
</dbReference>
<name>E4RMH4_HALHG</name>
<dbReference type="Gene3D" id="1.10.3210.10">
    <property type="entry name" value="Hypothetical protein af1432"/>
    <property type="match status" value="1"/>
</dbReference>
<gene>
    <name evidence="3" type="ordered locus">Halsa_1069</name>
</gene>
<dbReference type="SMART" id="SM00091">
    <property type="entry name" value="PAS"/>
    <property type="match status" value="1"/>
</dbReference>
<dbReference type="NCBIfam" id="TIGR00254">
    <property type="entry name" value="GGDEF"/>
    <property type="match status" value="1"/>
</dbReference>
<dbReference type="KEGG" id="has:Halsa_1069"/>
<dbReference type="InterPro" id="IPR029787">
    <property type="entry name" value="Nucleotide_cyclase"/>
</dbReference>
<feature type="domain" description="GGDEF" evidence="1">
    <location>
        <begin position="281"/>
        <end position="411"/>
    </location>
</feature>
<dbReference type="InterPro" id="IPR000160">
    <property type="entry name" value="GGDEF_dom"/>
</dbReference>
<dbReference type="eggNOG" id="COG3437">
    <property type="taxonomic scope" value="Bacteria"/>
</dbReference>
<dbReference type="InterPro" id="IPR037522">
    <property type="entry name" value="HD_GYP_dom"/>
</dbReference>
<dbReference type="NCBIfam" id="TIGR00229">
    <property type="entry name" value="sensory_box"/>
    <property type="match status" value="1"/>
</dbReference>
<dbReference type="SMART" id="SM00267">
    <property type="entry name" value="GGDEF"/>
    <property type="match status" value="1"/>
</dbReference>
<dbReference type="EMBL" id="CP002304">
    <property type="protein sequence ID" value="ADQ14505.1"/>
    <property type="molecule type" value="Genomic_DNA"/>
</dbReference>
<keyword evidence="4" id="KW-1185">Reference proteome</keyword>
<sequence length="588" mass="68491">MIDKDILDDKLNLIEKNRIFLLVSHRENQNILKKYLMPEHEVITNNFSQNLEKIDLIIADEQGLQKFEEDIFEIKKTKSSFLYLPLLLITRIAIEDIPDKYLNIIDEIIEIPIEQRIFISRIKKLLGIRSMFLTVQIFQKLIDNNPAGICILLENREIKYVNDTFSSIIEKKKEDIINKNIVEVFPEDIIDQYFNKRKKIDKSRSTIELQLKDKHKWLDIQSIESKYKNIKLSSLIIIDMSERIEQQQEIEYLSYKDKLTDLYNRRFFEEEMERLDTERQLPISVIMADLNGLKLINDSYGHKKGDELLKRTAEILEKSIREEDILARQGGDEFAFLLPRTSKKQTEKILKRIREEIQKSEDKKFPISIALGTATKNKSEQNLADVLKKADDKMYQNKLSESRSSKSNIVQGLLNALAAKSHETKEHSDRMRKLALDFGESLVLSNSELNRLSLLARLHDIGKTNISEKILNKPAELNKEEWKIVKNHSEQGYKIALASEEFAVVAEDIFAHHENWDGSGYPRNLDGEDISYLARIISIIDAYDIMIHDLPYSKAISKEEALAEIKRCSGTQFDPELADKFIEFIKNN</sequence>
<dbReference type="STRING" id="656519.Halsa_1069"/>
<evidence type="ECO:0000313" key="3">
    <source>
        <dbReference type="EMBL" id="ADQ14505.1"/>
    </source>
</evidence>
<dbReference type="InterPro" id="IPR043128">
    <property type="entry name" value="Rev_trsase/Diguanyl_cyclase"/>
</dbReference>
<dbReference type="AlphaFoldDB" id="E4RMH4"/>
<reference evidence="3 4" key="1">
    <citation type="submission" date="2010-11" db="EMBL/GenBank/DDBJ databases">
        <title>Complete sequence of Halanaerobium sp. sapolanicus.</title>
        <authorList>
            <consortium name="US DOE Joint Genome Institute"/>
            <person name="Lucas S."/>
            <person name="Copeland A."/>
            <person name="Lapidus A."/>
            <person name="Cheng J.-F."/>
            <person name="Bruce D."/>
            <person name="Goodwin L."/>
            <person name="Pitluck S."/>
            <person name="Davenport K."/>
            <person name="Detter J.C."/>
            <person name="Han C."/>
            <person name="Tapia R."/>
            <person name="Land M."/>
            <person name="Hauser L."/>
            <person name="Jeffries C."/>
            <person name="Kyrpides N."/>
            <person name="Ivanova N."/>
            <person name="Mikhailova N."/>
            <person name="Begemann M.B."/>
            <person name="Mormile M.R."/>
            <person name="Wall J.D."/>
            <person name="Elias D.A."/>
            <person name="Woyke T."/>
        </authorList>
    </citation>
    <scope>NUCLEOTIDE SEQUENCE [LARGE SCALE GENOMIC DNA]</scope>
    <source>
        <strain evidence="4">sapolanicus</strain>
    </source>
</reference>
<dbReference type="Proteomes" id="UP000007434">
    <property type="component" value="Chromosome"/>
</dbReference>
<dbReference type="SMART" id="SM00471">
    <property type="entry name" value="HDc"/>
    <property type="match status" value="1"/>
</dbReference>
<dbReference type="Pfam" id="PF13487">
    <property type="entry name" value="HD_5"/>
    <property type="match status" value="1"/>
</dbReference>
<dbReference type="Pfam" id="PF00990">
    <property type="entry name" value="GGDEF"/>
    <property type="match status" value="1"/>
</dbReference>
<dbReference type="InterPro" id="IPR000014">
    <property type="entry name" value="PAS"/>
</dbReference>
<dbReference type="OrthoDB" id="9798833at2"/>
<dbReference type="GO" id="GO:0006355">
    <property type="term" value="P:regulation of DNA-templated transcription"/>
    <property type="evidence" value="ECO:0007669"/>
    <property type="project" value="InterPro"/>
</dbReference>
<dbReference type="RefSeq" id="WP_013405590.1">
    <property type="nucleotide sequence ID" value="NC_014654.1"/>
</dbReference>
<organism evidence="3 4">
    <name type="scientific">Halanaerobium hydrogeniformans</name>
    <name type="common">Halanaerobium sp. (strain sapolanicus)</name>
    <dbReference type="NCBI Taxonomy" id="656519"/>
    <lineage>
        <taxon>Bacteria</taxon>
        <taxon>Bacillati</taxon>
        <taxon>Bacillota</taxon>
        <taxon>Clostridia</taxon>
        <taxon>Halanaerobiales</taxon>
        <taxon>Halanaerobiaceae</taxon>
        <taxon>Halanaerobium</taxon>
    </lineage>
</organism>
<dbReference type="PANTHER" id="PTHR45228">
    <property type="entry name" value="CYCLIC DI-GMP PHOSPHODIESTERASE TM_0186-RELATED"/>
    <property type="match status" value="1"/>
</dbReference>
<accession>E4RMH4</accession>
<dbReference type="PROSITE" id="PS51832">
    <property type="entry name" value="HD_GYP"/>
    <property type="match status" value="1"/>
</dbReference>
<dbReference type="CDD" id="cd01949">
    <property type="entry name" value="GGDEF"/>
    <property type="match status" value="1"/>
</dbReference>
<dbReference type="Gene3D" id="3.30.450.20">
    <property type="entry name" value="PAS domain"/>
    <property type="match status" value="1"/>
</dbReference>
<evidence type="ECO:0000259" key="2">
    <source>
        <dbReference type="PROSITE" id="PS51832"/>
    </source>
</evidence>
<reference evidence="3 4" key="2">
    <citation type="journal article" date="2011" name="J. Bacteriol.">
        <title>Complete Genome Sequence of the Haloalkaliphilic, Hydrogen Producing Halanaerobium hydrogenoformans.</title>
        <authorList>
            <person name="Brown S.D."/>
            <person name="Begemann M.B."/>
            <person name="Mormile M.R."/>
            <person name="Wall J.D."/>
            <person name="Han C.S."/>
            <person name="Goodwin L.A."/>
            <person name="Pitluck S."/>
            <person name="Land M.L."/>
            <person name="Hauser L.J."/>
            <person name="Elias D.A."/>
        </authorList>
    </citation>
    <scope>NUCLEOTIDE SEQUENCE [LARGE SCALE GENOMIC DNA]</scope>
    <source>
        <strain evidence="4">sapolanicus</strain>
    </source>
</reference>
<dbReference type="eggNOG" id="COG2199">
    <property type="taxonomic scope" value="Bacteria"/>
</dbReference>
<protein>
    <submittedName>
        <fullName evidence="3">Diguanylate cyclase and metal dependent phosphohydrolase</fullName>
    </submittedName>
</protein>
<dbReference type="InterPro" id="IPR013767">
    <property type="entry name" value="PAS_fold"/>
</dbReference>
<dbReference type="SUPFAM" id="SSF109604">
    <property type="entry name" value="HD-domain/PDEase-like"/>
    <property type="match status" value="1"/>
</dbReference>
<proteinExistence type="predicted"/>
<dbReference type="PANTHER" id="PTHR45228:SF1">
    <property type="entry name" value="CYCLIC DI-GMP PHOSPHODIESTERASE TM_0186"/>
    <property type="match status" value="1"/>
</dbReference>
<dbReference type="CDD" id="cd00077">
    <property type="entry name" value="HDc"/>
    <property type="match status" value="1"/>
</dbReference>
<dbReference type="InterPro" id="IPR035965">
    <property type="entry name" value="PAS-like_dom_sf"/>
</dbReference>
<dbReference type="Pfam" id="PF00989">
    <property type="entry name" value="PAS"/>
    <property type="match status" value="1"/>
</dbReference>
<dbReference type="Gene3D" id="3.30.70.270">
    <property type="match status" value="1"/>
</dbReference>